<dbReference type="KEGG" id="hadh:FRZ61_11620"/>
<dbReference type="PANTHER" id="PTHR44809">
    <property type="match status" value="1"/>
</dbReference>
<dbReference type="InterPro" id="IPR011990">
    <property type="entry name" value="TPR-like_helical_dom_sf"/>
</dbReference>
<dbReference type="Gene3D" id="3.40.50.2000">
    <property type="entry name" value="Glycogen Phosphorylase B"/>
    <property type="match status" value="1"/>
</dbReference>
<feature type="repeat" description="TPR" evidence="1">
    <location>
        <begin position="216"/>
        <end position="249"/>
    </location>
</feature>
<dbReference type="Pfam" id="PF13181">
    <property type="entry name" value="TPR_8"/>
    <property type="match status" value="2"/>
</dbReference>
<evidence type="ECO:0000256" key="1">
    <source>
        <dbReference type="PROSITE-ProRule" id="PRU00339"/>
    </source>
</evidence>
<dbReference type="Pfam" id="PF13432">
    <property type="entry name" value="TPR_16"/>
    <property type="match status" value="2"/>
</dbReference>
<dbReference type="SUPFAM" id="SSF53756">
    <property type="entry name" value="UDP-Glycosyltransferase/glycogen phosphorylase"/>
    <property type="match status" value="1"/>
</dbReference>
<dbReference type="InterPro" id="IPR052943">
    <property type="entry name" value="TMTC_O-mannosyl-trnsfr"/>
</dbReference>
<dbReference type="AlphaFoldDB" id="A0A5J6MUY3"/>
<feature type="repeat" description="TPR" evidence="1">
    <location>
        <begin position="352"/>
        <end position="385"/>
    </location>
</feature>
<dbReference type="Gene3D" id="1.25.40.10">
    <property type="entry name" value="Tetratricopeptide repeat domain"/>
    <property type="match status" value="4"/>
</dbReference>
<accession>A0A5J6MUY3</accession>
<evidence type="ECO:0000313" key="3">
    <source>
        <dbReference type="Proteomes" id="UP000325797"/>
    </source>
</evidence>
<name>A0A5J6MUY3_9PROT</name>
<protein>
    <submittedName>
        <fullName evidence="2">Uncharacterized protein</fullName>
    </submittedName>
</protein>
<dbReference type="Proteomes" id="UP000325797">
    <property type="component" value="Chromosome"/>
</dbReference>
<dbReference type="PROSITE" id="PS50005">
    <property type="entry name" value="TPR"/>
    <property type="match status" value="4"/>
</dbReference>
<organism evidence="2 3">
    <name type="scientific">Hypericibacter adhaerens</name>
    <dbReference type="NCBI Taxonomy" id="2602016"/>
    <lineage>
        <taxon>Bacteria</taxon>
        <taxon>Pseudomonadati</taxon>
        <taxon>Pseudomonadota</taxon>
        <taxon>Alphaproteobacteria</taxon>
        <taxon>Rhodospirillales</taxon>
        <taxon>Dongiaceae</taxon>
        <taxon>Hypericibacter</taxon>
    </lineage>
</organism>
<dbReference type="OrthoDB" id="6193797at2"/>
<keyword evidence="3" id="KW-1185">Reference proteome</keyword>
<reference evidence="2 3" key="1">
    <citation type="submission" date="2019-08" db="EMBL/GenBank/DDBJ databases">
        <title>Hyperibacter terrae gen. nov., sp. nov. and Hyperibacter viscosus sp. nov., two new members in the family Rhodospirillaceae isolated from the rhizosphere of Hypericum perforatum.</title>
        <authorList>
            <person name="Noviana Z."/>
        </authorList>
    </citation>
    <scope>NUCLEOTIDE SEQUENCE [LARGE SCALE GENOMIC DNA]</scope>
    <source>
        <strain evidence="2 3">R5959</strain>
    </source>
</reference>
<evidence type="ECO:0000313" key="2">
    <source>
        <dbReference type="EMBL" id="QEX21239.1"/>
    </source>
</evidence>
<dbReference type="InterPro" id="IPR019734">
    <property type="entry name" value="TPR_rpt"/>
</dbReference>
<sequence length="699" mass="75805">MSQQKPAASRSAAALSAYLKGDHASAERLYREALALDAKDAAALHGLGVLRFQQGRKPEAIELLGAAARLTPGLAEVRRNHAAALASAGRFAEAAGEYRAALAIEPSVGGDWSRLGSVLGELGQDAEAIAAYETALSHLAAAPASERAGLLRRLGTLQRRAGQVDAAIRSWRESLALLPDQSAIAFNLGNALKDEGRSEDAEAAYRRALAIEPGFTRARINLGAVLHAARRLEDAEAVFREALAHDPGSADARRNLAVVLHDRGRDEEGWQALQPLLEGRPDTAETLDVAVVLLQALHRPAEALAIADRLLALDPRSGRALGNRASALLALDRIEEARDAARIAAALPDADGDVLTGAGVVFRSLGLMDQSIACFRRALAAEPGHIGAHSSLAMALLMTGQYEEGWAQYEWRWKTPDFVAGIGRYEHKRWNGEPRPDATLLVYAEQGFGDSLQFARLIAGAAGRVGRIAFEIQPELARLMQGLAGTDEIVPRTGKTAPFDLQVPLLSLPTLLGVTLDRIPGTVPYLHAEPERVRHWADRLRDLKRPRIGLVWQGNPRHPNDRLRSIALARLAPLIERREAGWVSLQKGPAAVQIEAAGLAQRIFDPTEELADYADTAAVCANLDLVISVDTSVAHLAGALGRPLFVLLPLVPDFRWLLGRRDSPWYPTARLFRQIRYNDWSDPLAELDRAIAERVRDSR</sequence>
<proteinExistence type="predicted"/>
<dbReference type="SUPFAM" id="SSF48452">
    <property type="entry name" value="TPR-like"/>
    <property type="match status" value="2"/>
</dbReference>
<feature type="repeat" description="TPR" evidence="1">
    <location>
        <begin position="182"/>
        <end position="215"/>
    </location>
</feature>
<gene>
    <name evidence="2" type="ORF">FRZ61_11620</name>
</gene>
<dbReference type="PANTHER" id="PTHR44809:SF1">
    <property type="entry name" value="PROTEIN O-MANNOSYL-TRANSFERASE TMTC1"/>
    <property type="match status" value="1"/>
</dbReference>
<keyword evidence="1" id="KW-0802">TPR repeat</keyword>
<dbReference type="RefSeq" id="WP_151115630.1">
    <property type="nucleotide sequence ID" value="NZ_CP042582.1"/>
</dbReference>
<dbReference type="Pfam" id="PF14559">
    <property type="entry name" value="TPR_19"/>
    <property type="match status" value="1"/>
</dbReference>
<dbReference type="SMART" id="SM00028">
    <property type="entry name" value="TPR"/>
    <property type="match status" value="9"/>
</dbReference>
<feature type="repeat" description="TPR" evidence="1">
    <location>
        <begin position="148"/>
        <end position="181"/>
    </location>
</feature>
<dbReference type="EMBL" id="CP042582">
    <property type="protein sequence ID" value="QEX21239.1"/>
    <property type="molecule type" value="Genomic_DNA"/>
</dbReference>